<protein>
    <recommendedName>
        <fullName evidence="1">Lcl C-terminal domain-containing protein</fullName>
    </recommendedName>
</protein>
<accession>A0A382MNM7</accession>
<dbReference type="Pfam" id="PF07603">
    <property type="entry name" value="Lcl_C"/>
    <property type="match status" value="1"/>
</dbReference>
<gene>
    <name evidence="2" type="ORF">METZ01_LOCUS302932</name>
</gene>
<sequence length="161" mass="18367">MFLGLALLLSGKAEAVASWSADKRFKDNGDKTITDSKTGLMWMKEDSYLHSGHWVNWFESIQFIKEINKEGFANQYDWQLPTVKQLTTLYEMSKTNSKVLGKGMNIHIDSIFSKEGSASLWSIEENGNYNAFGVVFNTGKRFNKSKKSTFRKAVRAVRHLN</sequence>
<dbReference type="EMBL" id="UINC01094656">
    <property type="protein sequence ID" value="SVC50078.1"/>
    <property type="molecule type" value="Genomic_DNA"/>
</dbReference>
<reference evidence="2" key="1">
    <citation type="submission" date="2018-05" db="EMBL/GenBank/DDBJ databases">
        <authorList>
            <person name="Lanie J.A."/>
            <person name="Ng W.-L."/>
            <person name="Kazmierczak K.M."/>
            <person name="Andrzejewski T.M."/>
            <person name="Davidsen T.M."/>
            <person name="Wayne K.J."/>
            <person name="Tettelin H."/>
            <person name="Glass J.I."/>
            <person name="Rusch D."/>
            <person name="Podicherti R."/>
            <person name="Tsui H.-C.T."/>
            <person name="Winkler M.E."/>
        </authorList>
    </citation>
    <scope>NUCLEOTIDE SEQUENCE</scope>
</reference>
<feature type="domain" description="Lcl C-terminal" evidence="1">
    <location>
        <begin position="31"/>
        <end position="158"/>
    </location>
</feature>
<evidence type="ECO:0000313" key="2">
    <source>
        <dbReference type="EMBL" id="SVC50078.1"/>
    </source>
</evidence>
<name>A0A382MNM7_9ZZZZ</name>
<evidence type="ECO:0000259" key="1">
    <source>
        <dbReference type="Pfam" id="PF07603"/>
    </source>
</evidence>
<proteinExistence type="predicted"/>
<dbReference type="InterPro" id="IPR011460">
    <property type="entry name" value="Lcl_C"/>
</dbReference>
<organism evidence="2">
    <name type="scientific">marine metagenome</name>
    <dbReference type="NCBI Taxonomy" id="408172"/>
    <lineage>
        <taxon>unclassified sequences</taxon>
        <taxon>metagenomes</taxon>
        <taxon>ecological metagenomes</taxon>
    </lineage>
</organism>
<dbReference type="AlphaFoldDB" id="A0A382MNM7"/>